<dbReference type="AlphaFoldDB" id="A0A3B0ZSJ0"/>
<organism evidence="1">
    <name type="scientific">hydrothermal vent metagenome</name>
    <dbReference type="NCBI Taxonomy" id="652676"/>
    <lineage>
        <taxon>unclassified sequences</taxon>
        <taxon>metagenomes</taxon>
        <taxon>ecological metagenomes</taxon>
    </lineage>
</organism>
<sequence>VCYDESGHVLPGGVPCMVRCPKTCMITNLRFNQQNCVGVIHAVDPTTVELVLDVPEMY</sequence>
<proteinExistence type="predicted"/>
<accession>A0A3B0ZSJ0</accession>
<gene>
    <name evidence="1" type="ORF">MNBD_GAMMA20-2424</name>
</gene>
<evidence type="ECO:0000313" key="1">
    <source>
        <dbReference type="EMBL" id="VAW96515.1"/>
    </source>
</evidence>
<dbReference type="EMBL" id="UOFU01000097">
    <property type="protein sequence ID" value="VAW96515.1"/>
    <property type="molecule type" value="Genomic_DNA"/>
</dbReference>
<feature type="non-terminal residue" evidence="1">
    <location>
        <position position="1"/>
    </location>
</feature>
<name>A0A3B0ZSJ0_9ZZZZ</name>
<protein>
    <submittedName>
        <fullName evidence="1">Uncharacterized protein</fullName>
    </submittedName>
</protein>
<reference evidence="1" key="1">
    <citation type="submission" date="2018-06" db="EMBL/GenBank/DDBJ databases">
        <authorList>
            <person name="Zhirakovskaya E."/>
        </authorList>
    </citation>
    <scope>NUCLEOTIDE SEQUENCE</scope>
</reference>